<name>A0A225SND7_9BURK</name>
<keyword evidence="1" id="KW-1133">Transmembrane helix</keyword>
<organism evidence="2 3">
    <name type="scientific">Herbaspirillum aquaticum</name>
    <dbReference type="NCBI Taxonomy" id="568783"/>
    <lineage>
        <taxon>Bacteria</taxon>
        <taxon>Pseudomonadati</taxon>
        <taxon>Pseudomonadota</taxon>
        <taxon>Betaproteobacteria</taxon>
        <taxon>Burkholderiales</taxon>
        <taxon>Oxalobacteraceae</taxon>
        <taxon>Herbaspirillum</taxon>
    </lineage>
</organism>
<keyword evidence="3" id="KW-1185">Reference proteome</keyword>
<dbReference type="Proteomes" id="UP000214747">
    <property type="component" value="Unassembled WGS sequence"/>
</dbReference>
<dbReference type="EMBL" id="NJGV01000024">
    <property type="protein sequence ID" value="OWY32608.1"/>
    <property type="molecule type" value="Genomic_DNA"/>
</dbReference>
<comment type="caution">
    <text evidence="2">The sequence shown here is derived from an EMBL/GenBank/DDBJ whole genome shotgun (WGS) entry which is preliminary data.</text>
</comment>
<gene>
    <name evidence="2" type="ORF">CEJ45_20415</name>
</gene>
<evidence type="ECO:0000313" key="3">
    <source>
        <dbReference type="Proteomes" id="UP000214747"/>
    </source>
</evidence>
<accession>A0A225SND7</accession>
<reference evidence="2 3" key="1">
    <citation type="journal article" date="2010" name="Int. J. Syst. Evol. Microbiol.">
        <title>Reclassification of Herbaspirillum putei as a later heterotypic synonym of Herbaspirillum huttiense, with the description of H. huttiense subsp. huttiense subsp. nov. and H. huttiense subsp. putei subsp. nov., comb. nov., and description of Herbaspirillum aquaticum sp. nov.</title>
        <authorList>
            <person name="Dobritsa A.P."/>
            <person name="Reddy M.C."/>
            <person name="Samadpour M."/>
        </authorList>
    </citation>
    <scope>NUCLEOTIDE SEQUENCE [LARGE SCALE GENOMIC DNA]</scope>
    <source>
        <strain evidence="2 3">IEH 4430</strain>
    </source>
</reference>
<keyword evidence="1" id="KW-0472">Membrane</keyword>
<dbReference type="AlphaFoldDB" id="A0A225SND7"/>
<proteinExistence type="predicted"/>
<feature type="transmembrane region" description="Helical" evidence="1">
    <location>
        <begin position="43"/>
        <end position="60"/>
    </location>
</feature>
<evidence type="ECO:0000256" key="1">
    <source>
        <dbReference type="SAM" id="Phobius"/>
    </source>
</evidence>
<sequence>MIQKVKQRVPADREFGKTLHLRNPVILAKARIYGGSRRMMRRFVQFVLQAFSFTMAGFAARRSVGCNRLQSMRGQFFPCPPSSRHPARKCPG</sequence>
<keyword evidence="1" id="KW-0812">Transmembrane</keyword>
<evidence type="ECO:0000313" key="2">
    <source>
        <dbReference type="EMBL" id="OWY32608.1"/>
    </source>
</evidence>
<protein>
    <submittedName>
        <fullName evidence="2">Uncharacterized protein</fullName>
    </submittedName>
</protein>